<dbReference type="EMBL" id="JABWDY010016582">
    <property type="protein sequence ID" value="KAF5195999.1"/>
    <property type="molecule type" value="Genomic_DNA"/>
</dbReference>
<dbReference type="OrthoDB" id="65569at2759"/>
<dbReference type="PRINTS" id="PR00131">
    <property type="entry name" value="GLHYDRLASE1"/>
</dbReference>
<evidence type="ECO:0000256" key="2">
    <source>
        <dbReference type="RuleBase" id="RU003690"/>
    </source>
</evidence>
<accession>A0A7J6WEZ6</accession>
<protein>
    <submittedName>
        <fullName evidence="3">Beta-glucosidase</fullName>
    </submittedName>
</protein>
<evidence type="ECO:0000313" key="4">
    <source>
        <dbReference type="Proteomes" id="UP000554482"/>
    </source>
</evidence>
<dbReference type="PANTHER" id="PTHR10353:SF29">
    <property type="entry name" value="BETA-GLUCOSIDASE 11"/>
    <property type="match status" value="1"/>
</dbReference>
<comment type="similarity">
    <text evidence="1 2">Belongs to the glycosyl hydrolase 1 family.</text>
</comment>
<dbReference type="InterPro" id="IPR017853">
    <property type="entry name" value="GH"/>
</dbReference>
<gene>
    <name evidence="3" type="ORF">FRX31_014414</name>
</gene>
<dbReference type="Gene3D" id="3.20.20.80">
    <property type="entry name" value="Glycosidases"/>
    <property type="match status" value="1"/>
</dbReference>
<dbReference type="SUPFAM" id="SSF51445">
    <property type="entry name" value="(Trans)glycosidases"/>
    <property type="match status" value="1"/>
</dbReference>
<dbReference type="GO" id="GO:0008422">
    <property type="term" value="F:beta-glucosidase activity"/>
    <property type="evidence" value="ECO:0007669"/>
    <property type="project" value="TreeGrafter"/>
</dbReference>
<proteinExistence type="inferred from homology"/>
<dbReference type="InterPro" id="IPR001360">
    <property type="entry name" value="Glyco_hydro_1"/>
</dbReference>
<reference evidence="3 4" key="1">
    <citation type="submission" date="2020-06" db="EMBL/GenBank/DDBJ databases">
        <title>Transcriptomic and genomic resources for Thalictrum thalictroides and T. hernandezii: Facilitating candidate gene discovery in an emerging model plant lineage.</title>
        <authorList>
            <person name="Arias T."/>
            <person name="Riano-Pachon D.M."/>
            <person name="Di Stilio V.S."/>
        </authorList>
    </citation>
    <scope>NUCLEOTIDE SEQUENCE [LARGE SCALE GENOMIC DNA]</scope>
    <source>
        <strain evidence="4">cv. WT478/WT964</strain>
        <tissue evidence="3">Leaves</tissue>
    </source>
</reference>
<evidence type="ECO:0000313" key="3">
    <source>
        <dbReference type="EMBL" id="KAF5195999.1"/>
    </source>
</evidence>
<dbReference type="GO" id="GO:0005975">
    <property type="term" value="P:carbohydrate metabolic process"/>
    <property type="evidence" value="ECO:0007669"/>
    <property type="project" value="InterPro"/>
</dbReference>
<comment type="caution">
    <text evidence="3">The sequence shown here is derived from an EMBL/GenBank/DDBJ whole genome shotgun (WGS) entry which is preliminary data.</text>
</comment>
<dbReference type="Proteomes" id="UP000554482">
    <property type="component" value="Unassembled WGS sequence"/>
</dbReference>
<dbReference type="Pfam" id="PF00232">
    <property type="entry name" value="Glyco_hydro_1"/>
    <property type="match status" value="1"/>
</dbReference>
<name>A0A7J6WEZ6_THATH</name>
<dbReference type="PANTHER" id="PTHR10353">
    <property type="entry name" value="GLYCOSYL HYDROLASE"/>
    <property type="match status" value="1"/>
</dbReference>
<feature type="non-terminal residue" evidence="3">
    <location>
        <position position="1"/>
    </location>
</feature>
<sequence length="277" mass="31741">MQAEGAAAEDGRTPCTWVPWLNQDSMAPWEMKDFTTYADVCFREFGDRVTYWTTINEPNVFALGFDDETASYAYTVVHNCLLAHASAARLYKRKYQVEQRGFIGLNIYSYWYVPLSNATEDVLATKRAFDFSVGWIMDPLTLGDYPENMKKNAGSRLPSFTPYESFQVMNSYDFIGLNHYCTMYVEDNPDSLKVHPRNIYKDMAAKLYYKEDGVPAGEYPIDPGSMQGMLEYFKQNYGNPPIYVHENGQRTPSNTSLNDISRVKYLHGYIGSLLEAM</sequence>
<organism evidence="3 4">
    <name type="scientific">Thalictrum thalictroides</name>
    <name type="common">Rue-anemone</name>
    <name type="synonym">Anemone thalictroides</name>
    <dbReference type="NCBI Taxonomy" id="46969"/>
    <lineage>
        <taxon>Eukaryota</taxon>
        <taxon>Viridiplantae</taxon>
        <taxon>Streptophyta</taxon>
        <taxon>Embryophyta</taxon>
        <taxon>Tracheophyta</taxon>
        <taxon>Spermatophyta</taxon>
        <taxon>Magnoliopsida</taxon>
        <taxon>Ranunculales</taxon>
        <taxon>Ranunculaceae</taxon>
        <taxon>Thalictroideae</taxon>
        <taxon>Thalictrum</taxon>
    </lineage>
</organism>
<dbReference type="AlphaFoldDB" id="A0A7J6WEZ6"/>
<keyword evidence="4" id="KW-1185">Reference proteome</keyword>
<evidence type="ECO:0000256" key="1">
    <source>
        <dbReference type="ARBA" id="ARBA00010838"/>
    </source>
</evidence>